<evidence type="ECO:0000313" key="1">
    <source>
        <dbReference type="EMBL" id="SDH35420.1"/>
    </source>
</evidence>
<reference evidence="2" key="1">
    <citation type="submission" date="2016-10" db="EMBL/GenBank/DDBJ databases">
        <authorList>
            <person name="Varghese N."/>
            <person name="Submissions S."/>
        </authorList>
    </citation>
    <scope>NUCLEOTIDE SEQUENCE [LARGE SCALE GENOMIC DNA]</scope>
    <source>
        <strain evidence="2">DSM 527</strain>
    </source>
</reference>
<dbReference type="AlphaFoldDB" id="A0A1G8BRU3"/>
<dbReference type="RefSeq" id="WP_176842483.1">
    <property type="nucleotide sequence ID" value="NZ_FNBN01000011.1"/>
</dbReference>
<dbReference type="EMBL" id="FNBN01000011">
    <property type="protein sequence ID" value="SDH35420.1"/>
    <property type="molecule type" value="Genomic_DNA"/>
</dbReference>
<accession>A0A1G8BRU3</accession>
<name>A0A1G8BRU3_CHIFI</name>
<evidence type="ECO:0000313" key="2">
    <source>
        <dbReference type="Proteomes" id="UP000199045"/>
    </source>
</evidence>
<dbReference type="Proteomes" id="UP000199045">
    <property type="component" value="Unassembled WGS sequence"/>
</dbReference>
<gene>
    <name evidence="1" type="ORF">SAMN04488121_111124</name>
</gene>
<sequence>MGGLLGPPEMILSFAGDQLEFQQNNAGEQTFKIIIIFATMISTHNNYYK</sequence>
<organism evidence="1 2">
    <name type="scientific">Chitinophaga filiformis</name>
    <name type="common">Myxococcus filiformis</name>
    <name type="synonym">Flexibacter filiformis</name>
    <dbReference type="NCBI Taxonomy" id="104663"/>
    <lineage>
        <taxon>Bacteria</taxon>
        <taxon>Pseudomonadati</taxon>
        <taxon>Bacteroidota</taxon>
        <taxon>Chitinophagia</taxon>
        <taxon>Chitinophagales</taxon>
        <taxon>Chitinophagaceae</taxon>
        <taxon>Chitinophaga</taxon>
    </lineage>
</organism>
<protein>
    <submittedName>
        <fullName evidence="1">Uncharacterized protein</fullName>
    </submittedName>
</protein>
<proteinExistence type="predicted"/>
<dbReference type="STRING" id="104663.SAMN04488121_111124"/>